<reference evidence="1 2" key="1">
    <citation type="submission" date="2018-02" db="EMBL/GenBank/DDBJ databases">
        <title>Lelliotia aquatilis sp. nov., isolated from drinking water.</title>
        <authorList>
            <person name="Kaempfer P."/>
            <person name="Glaeser S."/>
            <person name="Exner M."/>
            <person name="Doijad S."/>
            <person name="Chakraborty T."/>
        </authorList>
    </citation>
    <scope>NUCLEOTIDE SEQUENCE [LARGE SCALE GENOMIC DNA]</scope>
    <source>
        <strain evidence="1 2">6331-17</strain>
    </source>
</reference>
<sequence length="355" mass="38756">MNATISINRRPGVYGIALLLAALSVQADRGITHRSTPVAVTFGVRTLTPDTPVNPQVAFVSQQVRLPDVQCDTCTDEDTWTRAWRLSQMHPDRDNSRAEQGWYVFHSGVTGIGIGIQTATQERQEKQGNGMRLPEEGELTVGLVRLGRDTGAGLADLPAAEFIRTTTFTAPDGQVKYRQQDTVRVSADLRVPTCTTSAASLNFQLPEISQVWLKRNVQPGGYTDSQTSLPQLVVANCSENTRHLRIRFLPLGSVTDSQAGPATILTARDETGQETGTGFLLKYDANAFGRTQYGVVHWDRNVPLELENPQPTDTGNALTQGITVALQAFYARPLNEQAITAGKITAKGLYQVSYD</sequence>
<dbReference type="Gene3D" id="2.60.40.1090">
    <property type="entry name" value="Fimbrial-type adhesion domain"/>
    <property type="match status" value="1"/>
</dbReference>
<dbReference type="RefSeq" id="WP_103950355.1">
    <property type="nucleotide sequence ID" value="NZ_PQVT01000026.1"/>
</dbReference>
<protein>
    <recommendedName>
        <fullName evidence="3">Fimbrial protein</fullName>
    </recommendedName>
</protein>
<dbReference type="EMBL" id="PQVW01000026">
    <property type="protein sequence ID" value="POZ18931.1"/>
    <property type="molecule type" value="Genomic_DNA"/>
</dbReference>
<comment type="caution">
    <text evidence="1">The sequence shown here is derived from an EMBL/GenBank/DDBJ whole genome shotgun (WGS) entry which is preliminary data.</text>
</comment>
<accession>A0ABX4ZVD3</accession>
<evidence type="ECO:0000313" key="2">
    <source>
        <dbReference type="Proteomes" id="UP000237025"/>
    </source>
</evidence>
<name>A0ABX4ZVD3_9ENTR</name>
<proteinExistence type="predicted"/>
<dbReference type="InterPro" id="IPR036937">
    <property type="entry name" value="Adhesion_dom_fimbrial_sf"/>
</dbReference>
<dbReference type="Proteomes" id="UP000237025">
    <property type="component" value="Unassembled WGS sequence"/>
</dbReference>
<evidence type="ECO:0008006" key="3">
    <source>
        <dbReference type="Google" id="ProtNLM"/>
    </source>
</evidence>
<evidence type="ECO:0000313" key="1">
    <source>
        <dbReference type="EMBL" id="POZ18931.1"/>
    </source>
</evidence>
<keyword evidence="2" id="KW-1185">Reference proteome</keyword>
<organism evidence="1 2">
    <name type="scientific">Lelliottia aquatilis</name>
    <dbReference type="NCBI Taxonomy" id="2080838"/>
    <lineage>
        <taxon>Bacteria</taxon>
        <taxon>Pseudomonadati</taxon>
        <taxon>Pseudomonadota</taxon>
        <taxon>Gammaproteobacteria</taxon>
        <taxon>Enterobacterales</taxon>
        <taxon>Enterobacteriaceae</taxon>
        <taxon>Lelliottia</taxon>
    </lineage>
</organism>
<gene>
    <name evidence="1" type="ORF">C3712_22225</name>
</gene>